<evidence type="ECO:0000256" key="3">
    <source>
        <dbReference type="PIRNR" id="PIRNR000124"/>
    </source>
</evidence>
<evidence type="ECO:0000256" key="1">
    <source>
        <dbReference type="ARBA" id="ARBA00023002"/>
    </source>
</evidence>
<evidence type="ECO:0000313" key="5">
    <source>
        <dbReference type="EMBL" id="OGY28274.1"/>
    </source>
</evidence>
<dbReference type="InterPro" id="IPR036220">
    <property type="entry name" value="UDP-Glc/GDP-Man_DH_C_sf"/>
</dbReference>
<dbReference type="Pfam" id="PF03721">
    <property type="entry name" value="UDPG_MGDP_dh_N"/>
    <property type="match status" value="1"/>
</dbReference>
<dbReference type="GO" id="GO:0016628">
    <property type="term" value="F:oxidoreductase activity, acting on the CH-CH group of donors, NAD or NADP as acceptor"/>
    <property type="evidence" value="ECO:0007669"/>
    <property type="project" value="InterPro"/>
</dbReference>
<protein>
    <recommendedName>
        <fullName evidence="4">UDP-glucose/GDP-mannose dehydrogenase C-terminal domain-containing protein</fullName>
    </recommendedName>
</protein>
<dbReference type="EMBL" id="MHCU01000006">
    <property type="protein sequence ID" value="OGY28274.1"/>
    <property type="molecule type" value="Genomic_DNA"/>
</dbReference>
<dbReference type="InterPro" id="IPR036291">
    <property type="entry name" value="NAD(P)-bd_dom_sf"/>
</dbReference>
<keyword evidence="2" id="KW-0520">NAD</keyword>
<dbReference type="SUPFAM" id="SSF52413">
    <property type="entry name" value="UDP-glucose/GDP-mannose dehydrogenase C-terminal domain"/>
    <property type="match status" value="1"/>
</dbReference>
<sequence>MRFVDNIKSRKIKVGVVGVGYVGKALAQALLSSGFKTYGFDINPDKLGEINHQKFTRAYNVEQLENCDIVCICVPTPLDGKRQPDLRLLIKACNELAALKTKKQLVIVESTVAPGTLRNIVSPIFAKEGKKLGEDFYLAISPERVDPGNKVFTLKTTPKVVGGIDEESAKLATEFYSTFIDEVVTTTTSEVAELSKLLENTFRLVNISLVNEIKGYADKAGIDIWEVINAAATKPFAFMPHYPGPGVGGHCIPVDPVYLLEEAKSKGVDLNITRSAIELNETMSKKIVGEAKRALNGYTNGRKPKLLLIGLAYKPNSSDTRESPALKIWKQAASEGFKVSYYDPHVPKLNGYTCQPITKEILAKQDVIVIVTHHENIPYELLDEAGKPIIDTRNIMRKFSKDKFVWLERRVS</sequence>
<dbReference type="Gene3D" id="3.40.50.720">
    <property type="entry name" value="NAD(P)-binding Rossmann-like Domain"/>
    <property type="match status" value="3"/>
</dbReference>
<name>A0A1G1WKR7_9BACT</name>
<dbReference type="Pfam" id="PF00984">
    <property type="entry name" value="UDPG_MGDP_dh"/>
    <property type="match status" value="1"/>
</dbReference>
<accession>A0A1G1WKR7</accession>
<evidence type="ECO:0000259" key="4">
    <source>
        <dbReference type="SMART" id="SM00984"/>
    </source>
</evidence>
<dbReference type="NCBIfam" id="TIGR03026">
    <property type="entry name" value="NDP-sugDHase"/>
    <property type="match status" value="1"/>
</dbReference>
<dbReference type="SMART" id="SM00984">
    <property type="entry name" value="UDPG_MGDP_dh_C"/>
    <property type="match status" value="1"/>
</dbReference>
<dbReference type="PIRSF" id="PIRSF000124">
    <property type="entry name" value="UDPglc_GDPman_dh"/>
    <property type="match status" value="1"/>
</dbReference>
<keyword evidence="1" id="KW-0560">Oxidoreductase</keyword>
<organism evidence="5 6">
    <name type="scientific">Candidatus Woykebacteria bacterium RBG_19FT_COMBO_43_10</name>
    <dbReference type="NCBI Taxonomy" id="1802598"/>
    <lineage>
        <taxon>Bacteria</taxon>
        <taxon>Candidatus Woykeibacteriota</taxon>
    </lineage>
</organism>
<proteinExistence type="inferred from homology"/>
<dbReference type="GO" id="GO:0016616">
    <property type="term" value="F:oxidoreductase activity, acting on the CH-OH group of donors, NAD or NADP as acceptor"/>
    <property type="evidence" value="ECO:0007669"/>
    <property type="project" value="InterPro"/>
</dbReference>
<dbReference type="SUPFAM" id="SSF51735">
    <property type="entry name" value="NAD(P)-binding Rossmann-fold domains"/>
    <property type="match status" value="1"/>
</dbReference>
<evidence type="ECO:0000256" key="2">
    <source>
        <dbReference type="ARBA" id="ARBA00023027"/>
    </source>
</evidence>
<gene>
    <name evidence="5" type="ORF">A2Z42_01840</name>
</gene>
<reference evidence="5 6" key="1">
    <citation type="journal article" date="2016" name="Nat. Commun.">
        <title>Thousands of microbial genomes shed light on interconnected biogeochemical processes in an aquifer system.</title>
        <authorList>
            <person name="Anantharaman K."/>
            <person name="Brown C.T."/>
            <person name="Hug L.A."/>
            <person name="Sharon I."/>
            <person name="Castelle C.J."/>
            <person name="Probst A.J."/>
            <person name="Thomas B.C."/>
            <person name="Singh A."/>
            <person name="Wilkins M.J."/>
            <person name="Karaoz U."/>
            <person name="Brodie E.L."/>
            <person name="Williams K.H."/>
            <person name="Hubbard S.S."/>
            <person name="Banfield J.F."/>
        </authorList>
    </citation>
    <scope>NUCLEOTIDE SEQUENCE [LARGE SCALE GENOMIC DNA]</scope>
</reference>
<dbReference type="InterPro" id="IPR001732">
    <property type="entry name" value="UDP-Glc/GDP-Man_DH_N"/>
</dbReference>
<comment type="caution">
    <text evidence="5">The sequence shown here is derived from an EMBL/GenBank/DDBJ whole genome shotgun (WGS) entry which is preliminary data.</text>
</comment>
<comment type="similarity">
    <text evidence="3">Belongs to the UDP-glucose/GDP-mannose dehydrogenase family.</text>
</comment>
<dbReference type="InterPro" id="IPR014027">
    <property type="entry name" value="UDP-Glc/GDP-Man_DH_C"/>
</dbReference>
<dbReference type="Pfam" id="PF03720">
    <property type="entry name" value="UDPG_MGDP_dh_C"/>
    <property type="match status" value="1"/>
</dbReference>
<dbReference type="Proteomes" id="UP000176645">
    <property type="component" value="Unassembled WGS sequence"/>
</dbReference>
<dbReference type="PANTHER" id="PTHR43491">
    <property type="entry name" value="UDP-N-ACETYL-D-MANNOSAMINE DEHYDROGENASE"/>
    <property type="match status" value="1"/>
</dbReference>
<dbReference type="SUPFAM" id="SSF48179">
    <property type="entry name" value="6-phosphogluconate dehydrogenase C-terminal domain-like"/>
    <property type="match status" value="1"/>
</dbReference>
<dbReference type="GO" id="GO:0051287">
    <property type="term" value="F:NAD binding"/>
    <property type="evidence" value="ECO:0007669"/>
    <property type="project" value="InterPro"/>
</dbReference>
<dbReference type="InterPro" id="IPR008927">
    <property type="entry name" value="6-PGluconate_DH-like_C_sf"/>
</dbReference>
<dbReference type="AlphaFoldDB" id="A0A1G1WKR7"/>
<feature type="domain" description="UDP-glucose/GDP-mannose dehydrogenase C-terminal" evidence="4">
    <location>
        <begin position="307"/>
        <end position="398"/>
    </location>
</feature>
<dbReference type="PIRSF" id="PIRSF500136">
    <property type="entry name" value="UDP_ManNAc_DH"/>
    <property type="match status" value="1"/>
</dbReference>
<dbReference type="InterPro" id="IPR028359">
    <property type="entry name" value="UDP_ManNAc/GlcNAc_DH"/>
</dbReference>
<dbReference type="InterPro" id="IPR017476">
    <property type="entry name" value="UDP-Glc/GDP-Man"/>
</dbReference>
<dbReference type="PANTHER" id="PTHR43491:SF1">
    <property type="entry name" value="UDP-N-ACETYL-D-MANNOSAMINE DEHYDROGENASE"/>
    <property type="match status" value="1"/>
</dbReference>
<dbReference type="InterPro" id="IPR014026">
    <property type="entry name" value="UDP-Glc/GDP-Man_DH_dimer"/>
</dbReference>
<dbReference type="GO" id="GO:0000271">
    <property type="term" value="P:polysaccharide biosynthetic process"/>
    <property type="evidence" value="ECO:0007669"/>
    <property type="project" value="InterPro"/>
</dbReference>
<evidence type="ECO:0000313" key="6">
    <source>
        <dbReference type="Proteomes" id="UP000176645"/>
    </source>
</evidence>